<reference evidence="2 3" key="1">
    <citation type="submission" date="2013-12" db="EMBL/GenBank/DDBJ databases">
        <title>Draft genome of the parsitic nematode Ancylostoma duodenale.</title>
        <authorList>
            <person name="Mitreva M."/>
        </authorList>
    </citation>
    <scope>NUCLEOTIDE SEQUENCE [LARGE SCALE GENOMIC DNA]</scope>
    <source>
        <strain evidence="2 3">Zhejiang</strain>
    </source>
</reference>
<dbReference type="InterPro" id="IPR054708">
    <property type="entry name" value="MTPAP-like_central"/>
</dbReference>
<sequence>MVARMRSFLEKDLKRTVRLDIFGSLVNGLGAGGSDVDICFRFDSDEQPLVIPFFTHQMRGMEDLM</sequence>
<name>A0A0C2GZS2_9BILA</name>
<gene>
    <name evidence="2" type="ORF">ANCDUO_02693</name>
</gene>
<dbReference type="AlphaFoldDB" id="A0A0C2GZS2"/>
<dbReference type="EMBL" id="KN726884">
    <property type="protein sequence ID" value="KIH66980.1"/>
    <property type="molecule type" value="Genomic_DNA"/>
</dbReference>
<feature type="domain" description="Poly(A) RNA polymerase mitochondrial-like central palm" evidence="1">
    <location>
        <begin position="11"/>
        <end position="47"/>
    </location>
</feature>
<dbReference type="Gene3D" id="3.30.460.10">
    <property type="entry name" value="Beta Polymerase, domain 2"/>
    <property type="match status" value="1"/>
</dbReference>
<evidence type="ECO:0000313" key="2">
    <source>
        <dbReference type="EMBL" id="KIH66980.1"/>
    </source>
</evidence>
<dbReference type="Proteomes" id="UP000054047">
    <property type="component" value="Unassembled WGS sequence"/>
</dbReference>
<dbReference type="InterPro" id="IPR043519">
    <property type="entry name" value="NT_sf"/>
</dbReference>
<organism evidence="2 3">
    <name type="scientific">Ancylostoma duodenale</name>
    <dbReference type="NCBI Taxonomy" id="51022"/>
    <lineage>
        <taxon>Eukaryota</taxon>
        <taxon>Metazoa</taxon>
        <taxon>Ecdysozoa</taxon>
        <taxon>Nematoda</taxon>
        <taxon>Chromadorea</taxon>
        <taxon>Rhabditida</taxon>
        <taxon>Rhabditina</taxon>
        <taxon>Rhabditomorpha</taxon>
        <taxon>Strongyloidea</taxon>
        <taxon>Ancylostomatidae</taxon>
        <taxon>Ancylostomatinae</taxon>
        <taxon>Ancylostoma</taxon>
    </lineage>
</organism>
<dbReference type="OrthoDB" id="407432at2759"/>
<dbReference type="Pfam" id="PF22600">
    <property type="entry name" value="MTPAP-like_central"/>
    <property type="match status" value="1"/>
</dbReference>
<evidence type="ECO:0000259" key="1">
    <source>
        <dbReference type="Pfam" id="PF22600"/>
    </source>
</evidence>
<accession>A0A0C2GZS2</accession>
<dbReference type="SUPFAM" id="SSF81301">
    <property type="entry name" value="Nucleotidyltransferase"/>
    <property type="match status" value="1"/>
</dbReference>
<evidence type="ECO:0000313" key="3">
    <source>
        <dbReference type="Proteomes" id="UP000054047"/>
    </source>
</evidence>
<keyword evidence="3" id="KW-1185">Reference proteome</keyword>
<protein>
    <submittedName>
        <fullName evidence="2">Toxin-antitoxin system, toxin component domain protein</fullName>
    </submittedName>
</protein>
<proteinExistence type="predicted"/>